<organism evidence="9 10">
    <name type="scientific">Rheinheimera riviphila</name>
    <dbReference type="NCBI Taxonomy" id="1834037"/>
    <lineage>
        <taxon>Bacteria</taxon>
        <taxon>Pseudomonadati</taxon>
        <taxon>Pseudomonadota</taxon>
        <taxon>Gammaproteobacteria</taxon>
        <taxon>Chromatiales</taxon>
        <taxon>Chromatiaceae</taxon>
        <taxon>Rheinheimera</taxon>
    </lineage>
</organism>
<feature type="chain" id="PRO_5019562509" evidence="6">
    <location>
        <begin position="30"/>
        <end position="992"/>
    </location>
</feature>
<keyword evidence="10" id="KW-1185">Reference proteome</keyword>
<evidence type="ECO:0000256" key="3">
    <source>
        <dbReference type="ARBA" id="ARBA00023237"/>
    </source>
</evidence>
<comment type="similarity">
    <text evidence="4">Belongs to the TonB-dependent receptor family.</text>
</comment>
<name>A0A437QIY9_9GAMM</name>
<evidence type="ECO:0000313" key="10">
    <source>
        <dbReference type="Proteomes" id="UP000283077"/>
    </source>
</evidence>
<evidence type="ECO:0000313" key="9">
    <source>
        <dbReference type="EMBL" id="RVU34350.1"/>
    </source>
</evidence>
<feature type="domain" description="TonB-dependent receptor plug" evidence="8">
    <location>
        <begin position="63"/>
        <end position="158"/>
    </location>
</feature>
<dbReference type="AlphaFoldDB" id="A0A437QIY9"/>
<dbReference type="EMBL" id="SACS01000019">
    <property type="protein sequence ID" value="RVU34350.1"/>
    <property type="molecule type" value="Genomic_DNA"/>
</dbReference>
<evidence type="ECO:0000256" key="1">
    <source>
        <dbReference type="ARBA" id="ARBA00004442"/>
    </source>
</evidence>
<evidence type="ECO:0000256" key="6">
    <source>
        <dbReference type="SAM" id="SignalP"/>
    </source>
</evidence>
<keyword evidence="6" id="KW-0732">Signal</keyword>
<keyword evidence="4" id="KW-0798">TonB box</keyword>
<dbReference type="Gene3D" id="2.40.170.20">
    <property type="entry name" value="TonB-dependent receptor, beta-barrel domain"/>
    <property type="match status" value="1"/>
</dbReference>
<evidence type="ECO:0000259" key="7">
    <source>
        <dbReference type="Pfam" id="PF00593"/>
    </source>
</evidence>
<dbReference type="InterPro" id="IPR010104">
    <property type="entry name" value="TonB_rcpt_bac"/>
</dbReference>
<evidence type="ECO:0000259" key="8">
    <source>
        <dbReference type="Pfam" id="PF07715"/>
    </source>
</evidence>
<dbReference type="Gene3D" id="2.170.130.10">
    <property type="entry name" value="TonB-dependent receptor, plug domain"/>
    <property type="match status" value="1"/>
</dbReference>
<dbReference type="OrthoDB" id="99276at2"/>
<proteinExistence type="inferred from homology"/>
<evidence type="ECO:0000256" key="5">
    <source>
        <dbReference type="SAM" id="MobiDB-lite"/>
    </source>
</evidence>
<feature type="domain" description="TonB-dependent receptor-like beta-barrel" evidence="7">
    <location>
        <begin position="423"/>
        <end position="959"/>
    </location>
</feature>
<reference evidence="9 10" key="1">
    <citation type="submission" date="2019-01" db="EMBL/GenBank/DDBJ databases">
        <authorList>
            <person name="Chen W.-M."/>
        </authorList>
    </citation>
    <scope>NUCLEOTIDE SEQUENCE [LARGE SCALE GENOMIC DNA]</scope>
    <source>
        <strain evidence="9 10">KYPC3</strain>
    </source>
</reference>
<sequence>MKPITFRKTRLATSLSLVLGVGTMLPAQAQDAVAAEPAKKSDKIEVIAVTGIRGSLIKAMDIKRSSDGVVDAISAEDIGKFPDTNLAESLQRIAGVSIDRVNGEGSKVSVRGFGPDFNLVTLNGRQMPVTTGSRSFDFANIASDSISGVQVHKTAYAANPTGGIGSTINVETLRPLNSPGMKAIANVAMVDDKSTETGSATPEFSGLYSNTFDDNKFGVMVSGSYQERESGNQQANVGTGWRSFLGKADDNYGAGTGEWGGVPQTGQVNRPGPADIYSVPQTTIYKFEEQQRVRTNGQLVLQYSPNDSIKATLDYTYMRNDVDTQYNDVSAWFTFAPSQNVWTDGPISSPLIYAENYATPADLSMGAGDFGVRNESGSLGLNLEWQPTDRLKVNFDAHQSDAEIKPNNIFGSNNTLSTAGFVRTYAATDFSGDLPALAVGGGNAVKPSDMRVTGSVFGNSTNRSEIDQYQVKASYDLEEAGSIDFGISLTDVDNHSKSVNVQRNDWGGVGKAGDFDDSWFPAGTIHDKFSANKGDFSAAPGKTYELLNRIFFWDFHAVRDRAEQLYTPAGYQGFGDCGTDFCPSTDYARDTDRYTLEESQAAYVQYNFASEFKGRPYDVHVGVRVESTDVSSTAAVAGYNGANWIADTEIALVASGQREYQNQQGDYDYVLPNLNFNIEVIDDVMVRAAYSETIGRPDYTSIQGGTILGTLANRAGGGGSAGNPNLLPLESENIDLSVEWYYSPTSYASVGYFRKDTSNFISNIVVDTTIAGIFNPADGKKYREALAAVGADAAAIRNWIFANYPNDPTVDVTGKKISGKSGEDNLMNFKINTPSNGDTSEAITGWELAVQHAFGESGFGVIGNYTIVDSGQTYDNFLLKDQPALIGLSDTANAIVFYENYGFQARIAYNWRDEFLNSRGQDTGANPKYTEAYSQIDVSVSYDLPQVEGLTIYLEGLNVTDEYVRVHGRAKEQVLSLVETGARYSIGARYSF</sequence>
<feature type="signal peptide" evidence="6">
    <location>
        <begin position="1"/>
        <end position="29"/>
    </location>
</feature>
<dbReference type="PANTHER" id="PTHR40980:SF3">
    <property type="entry name" value="TONB-DEPENDENT RECEPTOR-LIKE BETA-BARREL DOMAIN-CONTAINING PROTEIN"/>
    <property type="match status" value="1"/>
</dbReference>
<dbReference type="InterPro" id="IPR000531">
    <property type="entry name" value="Beta-barrel_TonB"/>
</dbReference>
<dbReference type="Pfam" id="PF00593">
    <property type="entry name" value="TonB_dep_Rec_b-barrel"/>
    <property type="match status" value="1"/>
</dbReference>
<dbReference type="SUPFAM" id="SSF56935">
    <property type="entry name" value="Porins"/>
    <property type="match status" value="1"/>
</dbReference>
<dbReference type="InterPro" id="IPR037066">
    <property type="entry name" value="Plug_dom_sf"/>
</dbReference>
<keyword evidence="3" id="KW-0998">Cell outer membrane</keyword>
<dbReference type="Proteomes" id="UP000283077">
    <property type="component" value="Unassembled WGS sequence"/>
</dbReference>
<dbReference type="GO" id="GO:0009279">
    <property type="term" value="C:cell outer membrane"/>
    <property type="evidence" value="ECO:0007669"/>
    <property type="project" value="UniProtKB-SubCell"/>
</dbReference>
<gene>
    <name evidence="9" type="ORF">EOE67_15900</name>
</gene>
<keyword evidence="9" id="KW-0675">Receptor</keyword>
<evidence type="ECO:0000256" key="2">
    <source>
        <dbReference type="ARBA" id="ARBA00023136"/>
    </source>
</evidence>
<protein>
    <submittedName>
        <fullName evidence="9">TonB-dependent receptor</fullName>
    </submittedName>
</protein>
<evidence type="ECO:0000256" key="4">
    <source>
        <dbReference type="RuleBase" id="RU003357"/>
    </source>
</evidence>
<comment type="subcellular location">
    <subcellularLocation>
        <location evidence="1 4">Cell outer membrane</location>
    </subcellularLocation>
</comment>
<accession>A0A437QIY9</accession>
<keyword evidence="2 4" id="KW-0472">Membrane</keyword>
<feature type="region of interest" description="Disordered" evidence="5">
    <location>
        <begin position="255"/>
        <end position="275"/>
    </location>
</feature>
<dbReference type="InterPro" id="IPR036942">
    <property type="entry name" value="Beta-barrel_TonB_sf"/>
</dbReference>
<dbReference type="RefSeq" id="WP_127700322.1">
    <property type="nucleotide sequence ID" value="NZ_SACS01000019.1"/>
</dbReference>
<dbReference type="InterPro" id="IPR012910">
    <property type="entry name" value="Plug_dom"/>
</dbReference>
<dbReference type="PANTHER" id="PTHR40980">
    <property type="entry name" value="PLUG DOMAIN-CONTAINING PROTEIN"/>
    <property type="match status" value="1"/>
</dbReference>
<dbReference type="Pfam" id="PF07715">
    <property type="entry name" value="Plug"/>
    <property type="match status" value="1"/>
</dbReference>
<dbReference type="NCBIfam" id="TIGR01782">
    <property type="entry name" value="TonB-Xanth-Caul"/>
    <property type="match status" value="1"/>
</dbReference>
<comment type="caution">
    <text evidence="9">The sequence shown here is derived from an EMBL/GenBank/DDBJ whole genome shotgun (WGS) entry which is preliminary data.</text>
</comment>